<proteinExistence type="predicted"/>
<evidence type="ECO:0000313" key="4">
    <source>
        <dbReference type="Proteomes" id="UP001154252"/>
    </source>
</evidence>
<dbReference type="GO" id="GO:0072330">
    <property type="term" value="P:monocarboxylic acid biosynthetic process"/>
    <property type="evidence" value="ECO:0007669"/>
    <property type="project" value="UniProtKB-ARBA"/>
</dbReference>
<gene>
    <name evidence="3" type="ORF">PEGY_LOCUS7117</name>
</gene>
<dbReference type="InterPro" id="IPR029058">
    <property type="entry name" value="AB_hydrolase_fold"/>
</dbReference>
<evidence type="ECO:0000256" key="1">
    <source>
        <dbReference type="ARBA" id="ARBA00022801"/>
    </source>
</evidence>
<dbReference type="SUPFAM" id="SSF53474">
    <property type="entry name" value="alpha/beta-Hydrolases"/>
    <property type="match status" value="1"/>
</dbReference>
<sequence length="372" mass="41144">MQSAGYISEERTPPTPSSLPLYPSFFPTSNINMATDPYLHLLEVLSTFNTTDKYQPFEVIKTTYKSVNEGPDINADILIPRAILSKEEPAKCAVMIRIHGGFLVTGSSSYPVWFANWTLEYAMSTGAIIVAPDYRLLPEVSGKEILEDMHDFWHWVHSPQFVEVINAASGGYILPDLNRVLVVGESAGGYLAIQLALSYPSEICAVIAAYPVLDLESRFYTEAYSKPILGVPNIPNEIIEEHISASSAVVTAADPPDRLELAFSVFQNGRLLEFLGSEDYLFPMNRVKTLASTGTLKLPPSFIFHGKQDSAVPFEGSQRFFNLVREQAPDAIIKFHGRDGDHGFDFAATLETDWLKEGLEVISKAWLGNSAL</sequence>
<comment type="caution">
    <text evidence="3">The sequence shown here is derived from an EMBL/GenBank/DDBJ whole genome shotgun (WGS) entry which is preliminary data.</text>
</comment>
<name>A0A9W4P5X9_9EURO</name>
<dbReference type="PANTHER" id="PTHR48081:SF3">
    <property type="entry name" value="ALPHA_BETA HYDROLASE FOLD-3 DOMAIN-CONTAINING PROTEIN"/>
    <property type="match status" value="1"/>
</dbReference>
<dbReference type="EMBL" id="CAJVRC010000880">
    <property type="protein sequence ID" value="CAG8903137.1"/>
    <property type="molecule type" value="Genomic_DNA"/>
</dbReference>
<keyword evidence="4" id="KW-1185">Reference proteome</keyword>
<feature type="domain" description="Alpha/beta hydrolase fold-3" evidence="2">
    <location>
        <begin position="96"/>
        <end position="221"/>
    </location>
</feature>
<evidence type="ECO:0000313" key="3">
    <source>
        <dbReference type="EMBL" id="CAG8903137.1"/>
    </source>
</evidence>
<dbReference type="GO" id="GO:0016787">
    <property type="term" value="F:hydrolase activity"/>
    <property type="evidence" value="ECO:0007669"/>
    <property type="project" value="UniProtKB-KW"/>
</dbReference>
<evidence type="ECO:0000259" key="2">
    <source>
        <dbReference type="Pfam" id="PF07859"/>
    </source>
</evidence>
<accession>A0A9W4P5X9</accession>
<dbReference type="InterPro" id="IPR050300">
    <property type="entry name" value="GDXG_lipolytic_enzyme"/>
</dbReference>
<dbReference type="OrthoDB" id="19653at2759"/>
<dbReference type="InterPro" id="IPR000073">
    <property type="entry name" value="AB_hydrolase_1"/>
</dbReference>
<protein>
    <recommendedName>
        <fullName evidence="2">Alpha/beta hydrolase fold-3 domain-containing protein</fullName>
    </recommendedName>
</protein>
<dbReference type="Gene3D" id="3.40.50.1820">
    <property type="entry name" value="alpha/beta hydrolase"/>
    <property type="match status" value="1"/>
</dbReference>
<dbReference type="Pfam" id="PF07859">
    <property type="entry name" value="Abhydrolase_3"/>
    <property type="match status" value="1"/>
</dbReference>
<reference evidence="3" key="1">
    <citation type="submission" date="2021-07" db="EMBL/GenBank/DDBJ databases">
        <authorList>
            <person name="Branca A.L. A."/>
        </authorList>
    </citation>
    <scope>NUCLEOTIDE SEQUENCE</scope>
</reference>
<dbReference type="PRINTS" id="PR00111">
    <property type="entry name" value="ABHYDROLASE"/>
</dbReference>
<dbReference type="PANTHER" id="PTHR48081">
    <property type="entry name" value="AB HYDROLASE SUPERFAMILY PROTEIN C4A8.06C"/>
    <property type="match status" value="1"/>
</dbReference>
<dbReference type="InterPro" id="IPR013094">
    <property type="entry name" value="AB_hydrolase_3"/>
</dbReference>
<dbReference type="AlphaFoldDB" id="A0A9W4P5X9"/>
<dbReference type="GO" id="GO:0017000">
    <property type="term" value="P:antibiotic biosynthetic process"/>
    <property type="evidence" value="ECO:0007669"/>
    <property type="project" value="UniProtKB-ARBA"/>
</dbReference>
<organism evidence="3 4">
    <name type="scientific">Penicillium egyptiacum</name>
    <dbReference type="NCBI Taxonomy" id="1303716"/>
    <lineage>
        <taxon>Eukaryota</taxon>
        <taxon>Fungi</taxon>
        <taxon>Dikarya</taxon>
        <taxon>Ascomycota</taxon>
        <taxon>Pezizomycotina</taxon>
        <taxon>Eurotiomycetes</taxon>
        <taxon>Eurotiomycetidae</taxon>
        <taxon>Eurotiales</taxon>
        <taxon>Aspergillaceae</taxon>
        <taxon>Penicillium</taxon>
    </lineage>
</organism>
<keyword evidence="1" id="KW-0378">Hydrolase</keyword>
<dbReference type="Proteomes" id="UP001154252">
    <property type="component" value="Unassembled WGS sequence"/>
</dbReference>